<evidence type="ECO:0000256" key="1">
    <source>
        <dbReference type="SAM" id="Phobius"/>
    </source>
</evidence>
<accession>A0A8H7D5N7</accession>
<organism evidence="3 4">
    <name type="scientific">Mycena venus</name>
    <dbReference type="NCBI Taxonomy" id="2733690"/>
    <lineage>
        <taxon>Eukaryota</taxon>
        <taxon>Fungi</taxon>
        <taxon>Dikarya</taxon>
        <taxon>Basidiomycota</taxon>
        <taxon>Agaricomycotina</taxon>
        <taxon>Agaricomycetes</taxon>
        <taxon>Agaricomycetidae</taxon>
        <taxon>Agaricales</taxon>
        <taxon>Marasmiineae</taxon>
        <taxon>Mycenaceae</taxon>
        <taxon>Mycena</taxon>
    </lineage>
</organism>
<protein>
    <recommendedName>
        <fullName evidence="2">DUF6534 domain-containing protein</fullName>
    </recommendedName>
</protein>
<keyword evidence="1" id="KW-0812">Transmembrane</keyword>
<dbReference type="AlphaFoldDB" id="A0A8H7D5N7"/>
<dbReference type="OrthoDB" id="3206554at2759"/>
<feature type="transmembrane region" description="Helical" evidence="1">
    <location>
        <begin position="12"/>
        <end position="36"/>
    </location>
</feature>
<comment type="caution">
    <text evidence="3">The sequence shown here is derived from an EMBL/GenBank/DDBJ whole genome shotgun (WGS) entry which is preliminary data.</text>
</comment>
<feature type="transmembrane region" description="Helical" evidence="1">
    <location>
        <begin position="115"/>
        <end position="134"/>
    </location>
</feature>
<evidence type="ECO:0000313" key="3">
    <source>
        <dbReference type="EMBL" id="KAF7359846.1"/>
    </source>
</evidence>
<dbReference type="Pfam" id="PF20152">
    <property type="entry name" value="DUF6534"/>
    <property type="match status" value="1"/>
</dbReference>
<dbReference type="InterPro" id="IPR045339">
    <property type="entry name" value="DUF6534"/>
</dbReference>
<keyword evidence="1" id="KW-1133">Transmembrane helix</keyword>
<proteinExistence type="predicted"/>
<feature type="domain" description="DUF6534" evidence="2">
    <location>
        <begin position="189"/>
        <end position="275"/>
    </location>
</feature>
<dbReference type="PANTHER" id="PTHR40465">
    <property type="entry name" value="CHROMOSOME 1, WHOLE GENOME SHOTGUN SEQUENCE"/>
    <property type="match status" value="1"/>
</dbReference>
<feature type="transmembrane region" description="Helical" evidence="1">
    <location>
        <begin position="141"/>
        <end position="163"/>
    </location>
</feature>
<dbReference type="PANTHER" id="PTHR40465:SF1">
    <property type="entry name" value="DUF6534 DOMAIN-CONTAINING PROTEIN"/>
    <property type="match status" value="1"/>
</dbReference>
<feature type="transmembrane region" description="Helical" evidence="1">
    <location>
        <begin position="48"/>
        <end position="69"/>
    </location>
</feature>
<reference evidence="3" key="1">
    <citation type="submission" date="2020-05" db="EMBL/GenBank/DDBJ databases">
        <title>Mycena genomes resolve the evolution of fungal bioluminescence.</title>
        <authorList>
            <person name="Tsai I.J."/>
        </authorList>
    </citation>
    <scope>NUCLEOTIDE SEQUENCE</scope>
    <source>
        <strain evidence="3">CCC161011</strain>
    </source>
</reference>
<evidence type="ECO:0000313" key="4">
    <source>
        <dbReference type="Proteomes" id="UP000620124"/>
    </source>
</evidence>
<dbReference type="Proteomes" id="UP000620124">
    <property type="component" value="Unassembled WGS sequence"/>
</dbReference>
<keyword evidence="1" id="KW-0472">Membrane</keyword>
<feature type="transmembrane region" description="Helical" evidence="1">
    <location>
        <begin position="183"/>
        <end position="203"/>
    </location>
</feature>
<name>A0A8H7D5N7_9AGAR</name>
<evidence type="ECO:0000259" key="2">
    <source>
        <dbReference type="Pfam" id="PF20152"/>
    </source>
</evidence>
<gene>
    <name evidence="3" type="ORF">MVEN_00710000</name>
</gene>
<dbReference type="EMBL" id="JACAZI010000005">
    <property type="protein sequence ID" value="KAF7359846.1"/>
    <property type="molecule type" value="Genomic_DNA"/>
</dbReference>
<feature type="transmembrane region" description="Helical" evidence="1">
    <location>
        <begin position="224"/>
        <end position="246"/>
    </location>
</feature>
<sequence length="338" mass="38103">MAEPVNILTTLGALVVGAFACVALSAVVGFQTFLYFKMFPKDKLHYKILVAWVWITDTAHTLSVCITIWEYGVINFGNPDRLLDVVPPYPAHIVTTLIATLNANLYVNSHYWTQWSLWPLYLIWMFSFYIWRIHNLSGHKWLLTCVIGMLSLTRTALGFSLASEMSLAKKFANILPQFQVVRIIAFSVSATTDISISAARYYYLRELKQGYTTTQEMADAVVIFTINDGLLTSAMAIAIIACVVTMRHNFVWVAIYFSLSKVFANSVLTTLNLRNWYRHRHRPMGFTLSHPQAQAARNALQMGHVTSTDKIGVQNIDISATMEIVVDKEVEYNVGVVG</sequence>
<keyword evidence="4" id="KW-1185">Reference proteome</keyword>
<feature type="transmembrane region" description="Helical" evidence="1">
    <location>
        <begin position="252"/>
        <end position="273"/>
    </location>
</feature>